<keyword evidence="7 15" id="KW-0812">Transmembrane</keyword>
<keyword evidence="9" id="KW-0378">Hydrolase</keyword>
<keyword evidence="12 15" id="KW-0472">Membrane</keyword>
<evidence type="ECO:0000313" key="16">
    <source>
        <dbReference type="EMBL" id="KAJ4448867.1"/>
    </source>
</evidence>
<comment type="subcellular location">
    <subcellularLocation>
        <location evidence="3">Membrane</location>
        <topology evidence="3">Single-pass membrane protein</topology>
    </subcellularLocation>
</comment>
<evidence type="ECO:0000256" key="4">
    <source>
        <dbReference type="ARBA" id="ARBA00005152"/>
    </source>
</evidence>
<comment type="caution">
    <text evidence="16">The sequence shown here is derived from an EMBL/GenBank/DDBJ whole genome shotgun (WGS) entry which is preliminary data.</text>
</comment>
<feature type="transmembrane region" description="Helical" evidence="15">
    <location>
        <begin position="12"/>
        <end position="32"/>
    </location>
</feature>
<feature type="non-terminal residue" evidence="16">
    <location>
        <position position="1"/>
    </location>
</feature>
<evidence type="ECO:0000256" key="2">
    <source>
        <dbReference type="ARBA" id="ARBA00001946"/>
    </source>
</evidence>
<comment type="cofactor">
    <cofactor evidence="2">
        <name>Mg(2+)</name>
        <dbReference type="ChEBI" id="CHEBI:18420"/>
    </cofactor>
</comment>
<protein>
    <recommendedName>
        <fullName evidence="6">inositol-phosphate phosphatase</fullName>
        <ecNumber evidence="6">3.1.3.25</ecNumber>
    </recommendedName>
    <alternativeName>
        <fullName evidence="14">Inositol-1(or 4)-monophosphatase 3</fullName>
    </alternativeName>
    <alternativeName>
        <fullName evidence="13">Myo-inositol monophosphatase A3</fullName>
    </alternativeName>
</protein>
<comment type="pathway">
    <text evidence="4">Polyol metabolism; myo-inositol biosynthesis; myo-inositol from D-glucose 6-phosphate: step 2/2.</text>
</comment>
<evidence type="ECO:0000256" key="14">
    <source>
        <dbReference type="ARBA" id="ARBA00042949"/>
    </source>
</evidence>
<dbReference type="PANTHER" id="PTHR43028:SF4">
    <property type="entry name" value="INOSITOL MONOPHOSPHATASE 3"/>
    <property type="match status" value="1"/>
</dbReference>
<evidence type="ECO:0000256" key="15">
    <source>
        <dbReference type="SAM" id="Phobius"/>
    </source>
</evidence>
<name>A0ABQ8TS37_PERAM</name>
<dbReference type="InterPro" id="IPR000760">
    <property type="entry name" value="Inositol_monophosphatase-like"/>
</dbReference>
<evidence type="ECO:0000256" key="11">
    <source>
        <dbReference type="ARBA" id="ARBA00022989"/>
    </source>
</evidence>
<proteinExistence type="inferred from homology"/>
<evidence type="ECO:0000256" key="3">
    <source>
        <dbReference type="ARBA" id="ARBA00004167"/>
    </source>
</evidence>
<evidence type="ECO:0000256" key="6">
    <source>
        <dbReference type="ARBA" id="ARBA00013106"/>
    </source>
</evidence>
<dbReference type="InterPro" id="IPR050725">
    <property type="entry name" value="CysQ/Inositol_MonoPase"/>
</dbReference>
<evidence type="ECO:0000313" key="17">
    <source>
        <dbReference type="Proteomes" id="UP001148838"/>
    </source>
</evidence>
<evidence type="ECO:0000256" key="9">
    <source>
        <dbReference type="ARBA" id="ARBA00022801"/>
    </source>
</evidence>
<keyword evidence="10" id="KW-0460">Magnesium</keyword>
<evidence type="ECO:0000256" key="8">
    <source>
        <dbReference type="ARBA" id="ARBA00022723"/>
    </source>
</evidence>
<dbReference type="SUPFAM" id="SSF56655">
    <property type="entry name" value="Carbohydrate phosphatase"/>
    <property type="match status" value="1"/>
</dbReference>
<dbReference type="Proteomes" id="UP001148838">
    <property type="component" value="Unassembled WGS sequence"/>
</dbReference>
<evidence type="ECO:0000256" key="12">
    <source>
        <dbReference type="ARBA" id="ARBA00023136"/>
    </source>
</evidence>
<dbReference type="PROSITE" id="PS00630">
    <property type="entry name" value="IMP_2"/>
    <property type="match status" value="1"/>
</dbReference>
<accession>A0ABQ8TS37</accession>
<keyword evidence="17" id="KW-1185">Reference proteome</keyword>
<sequence length="339" mass="37055">KIGKMNFGGTIRLNRMGICIIIGACVLLVLYINASGIESPKIEPVKNSDTVSMRNILVAAIKVAEEGGKEIVKVRKEPDIGEKIQGKTEEGVNDPVTRADYNSHCVMYYNLKRSFPKAKIISEHTRKESDCTNLSKLGDGVELNPNPPDQLVPSEDVTIWIDPLDATKEFTENLLQYVTTMVCVAVKGEPIIGVIHKPFETEPQTFWAWSGNSHSNNLKHKDGTATGTRIIVSISHAGSVKNISEQAFGKDVEVTAGAGAGYKSLMVASGEQDAYIHTTAIKKWDICAGNAIINSLGGRMTTLTNETIDYSSSDAVNKKGLLATVKNHQWYLDKLKMYV</sequence>
<organism evidence="16 17">
    <name type="scientific">Periplaneta americana</name>
    <name type="common">American cockroach</name>
    <name type="synonym">Blatta americana</name>
    <dbReference type="NCBI Taxonomy" id="6978"/>
    <lineage>
        <taxon>Eukaryota</taxon>
        <taxon>Metazoa</taxon>
        <taxon>Ecdysozoa</taxon>
        <taxon>Arthropoda</taxon>
        <taxon>Hexapoda</taxon>
        <taxon>Insecta</taxon>
        <taxon>Pterygota</taxon>
        <taxon>Neoptera</taxon>
        <taxon>Polyneoptera</taxon>
        <taxon>Dictyoptera</taxon>
        <taxon>Blattodea</taxon>
        <taxon>Blattoidea</taxon>
        <taxon>Blattidae</taxon>
        <taxon>Blattinae</taxon>
        <taxon>Periplaneta</taxon>
    </lineage>
</organism>
<comment type="catalytic activity">
    <reaction evidence="1">
        <text>a myo-inositol phosphate + H2O = myo-inositol + phosphate</text>
        <dbReference type="Rhea" id="RHEA:24056"/>
        <dbReference type="ChEBI" id="CHEBI:15377"/>
        <dbReference type="ChEBI" id="CHEBI:17268"/>
        <dbReference type="ChEBI" id="CHEBI:43474"/>
        <dbReference type="ChEBI" id="CHEBI:84139"/>
        <dbReference type="EC" id="3.1.3.25"/>
    </reaction>
</comment>
<evidence type="ECO:0000256" key="10">
    <source>
        <dbReference type="ARBA" id="ARBA00022842"/>
    </source>
</evidence>
<evidence type="ECO:0000256" key="13">
    <source>
        <dbReference type="ARBA" id="ARBA00042119"/>
    </source>
</evidence>
<reference evidence="16 17" key="1">
    <citation type="journal article" date="2022" name="Allergy">
        <title>Genome assembly and annotation of Periplaneta americana reveal a comprehensive cockroach allergen profile.</title>
        <authorList>
            <person name="Wang L."/>
            <person name="Xiong Q."/>
            <person name="Saelim N."/>
            <person name="Wang L."/>
            <person name="Nong W."/>
            <person name="Wan A.T."/>
            <person name="Shi M."/>
            <person name="Liu X."/>
            <person name="Cao Q."/>
            <person name="Hui J.H.L."/>
            <person name="Sookrung N."/>
            <person name="Leung T.F."/>
            <person name="Tungtrongchitr A."/>
            <person name="Tsui S.K.W."/>
        </authorList>
    </citation>
    <scope>NUCLEOTIDE SEQUENCE [LARGE SCALE GENOMIC DNA]</scope>
    <source>
        <strain evidence="16">PWHHKU_190912</strain>
    </source>
</reference>
<evidence type="ECO:0000256" key="7">
    <source>
        <dbReference type="ARBA" id="ARBA00022692"/>
    </source>
</evidence>
<comment type="similarity">
    <text evidence="5">Belongs to the inositol monophosphatase superfamily.</text>
</comment>
<keyword evidence="8" id="KW-0479">Metal-binding</keyword>
<keyword evidence="11 15" id="KW-1133">Transmembrane helix</keyword>
<gene>
    <name evidence="16" type="ORF">ANN_00258</name>
</gene>
<dbReference type="CDD" id="cd01640">
    <property type="entry name" value="IPPase"/>
    <property type="match status" value="1"/>
</dbReference>
<dbReference type="Gene3D" id="3.40.190.80">
    <property type="match status" value="1"/>
</dbReference>
<evidence type="ECO:0000256" key="1">
    <source>
        <dbReference type="ARBA" id="ARBA00001033"/>
    </source>
</evidence>
<dbReference type="PANTHER" id="PTHR43028">
    <property type="entry name" value="3'(2'),5'-BISPHOSPHATE NUCLEOTIDASE 1"/>
    <property type="match status" value="1"/>
</dbReference>
<dbReference type="EC" id="3.1.3.25" evidence="6"/>
<evidence type="ECO:0000256" key="5">
    <source>
        <dbReference type="ARBA" id="ARBA00009759"/>
    </source>
</evidence>
<dbReference type="Gene3D" id="3.30.540.10">
    <property type="entry name" value="Fructose-1,6-Bisphosphatase, subunit A, domain 1"/>
    <property type="match status" value="1"/>
</dbReference>
<dbReference type="Pfam" id="PF00459">
    <property type="entry name" value="Inositol_P"/>
    <property type="match status" value="1"/>
</dbReference>
<dbReference type="EMBL" id="JAJSOF020000003">
    <property type="protein sequence ID" value="KAJ4448867.1"/>
    <property type="molecule type" value="Genomic_DNA"/>
</dbReference>
<dbReference type="InterPro" id="IPR020550">
    <property type="entry name" value="Inositol_monophosphatase_CS"/>
</dbReference>